<dbReference type="AlphaFoldDB" id="G5NJF1"/>
<reference evidence="16 17" key="1">
    <citation type="journal article" date="2011" name="BMC Genomics">
        <title>Genome sequencing reveals diversification of virulence factor content and possible host adaptation in distinct subpopulations of Salmonella enterica.</title>
        <authorList>
            <person name="den Bakker H.C."/>
            <person name="Moreno Switt A.I."/>
            <person name="Govoni G."/>
            <person name="Cummings C.A."/>
            <person name="Ranieri M.L."/>
            <person name="Degoricija L."/>
            <person name="Hoelzer K."/>
            <person name="Rodriguez-Rivera L.D."/>
            <person name="Brown S."/>
            <person name="Bolchacova E."/>
            <person name="Furtado M.R."/>
            <person name="Wiedmann M."/>
        </authorList>
    </citation>
    <scope>NUCLEOTIDE SEQUENCE [LARGE SCALE GENOMIC DNA]</scope>
    <source>
        <strain evidence="16 17">R8-3668</strain>
    </source>
</reference>
<dbReference type="PROSITE" id="PS00538">
    <property type="entry name" value="CHEMOTAXIS_TRANSDUC_1"/>
    <property type="match status" value="1"/>
</dbReference>
<feature type="coiled-coil region" evidence="12">
    <location>
        <begin position="485"/>
        <end position="530"/>
    </location>
</feature>
<evidence type="ECO:0000256" key="9">
    <source>
        <dbReference type="ARBA" id="ARBA00023224"/>
    </source>
</evidence>
<keyword evidence="6 13" id="KW-0812">Transmembrane</keyword>
<feature type="domain" description="HAMP" evidence="15">
    <location>
        <begin position="215"/>
        <end position="280"/>
    </location>
</feature>
<evidence type="ECO:0000313" key="16">
    <source>
        <dbReference type="EMBL" id="EHC50806.1"/>
    </source>
</evidence>
<dbReference type="FunFam" id="1.20.120.30:FF:000005">
    <property type="entry name" value="Methyl-accepting chemotaxis citrate transducer"/>
    <property type="match status" value="1"/>
</dbReference>
<keyword evidence="5" id="KW-0997">Cell inner membrane</keyword>
<comment type="similarity">
    <text evidence="10">Belongs to the methyl-accepting chemotaxis (MCP) protein family.</text>
</comment>
<dbReference type="Gene3D" id="1.20.120.30">
    <property type="entry name" value="Aspartate receptor, ligand-binding domain"/>
    <property type="match status" value="1"/>
</dbReference>
<dbReference type="PANTHER" id="PTHR43531">
    <property type="entry name" value="PROTEIN ICFG"/>
    <property type="match status" value="1"/>
</dbReference>
<dbReference type="InterPro" id="IPR004089">
    <property type="entry name" value="MCPsignal_dom"/>
</dbReference>
<evidence type="ECO:0000313" key="17">
    <source>
        <dbReference type="Proteomes" id="UP000003532"/>
    </source>
</evidence>
<sequence length="587" mass="63504">MKNIKVITGVIATLGIFSALLLVTGILFYSAVSSDRLNFQNASALSYQQQELGGSFQTLIETRVTINRVAIRMLKNQRDPASLDAMNTLLTNAGASLNEAEKHFNNYVNSEAIAGKDPALDAQAEASFKQMYDVLQQSIHYLKADNYAAYGNLDAQKAQDDMEQVYDQWLSQNAQLIKLASDQNQSSFTQMQWTLGIILLIVLIVLAFIWLGLQRVLLRPLQRIMAHIQTIADGEWRTFKLSPIADGDLTHEIEAEGRSEMGQLAAGLKTMQQSLIRTVSAVRDNADSIYTGAGEISAGSSDLSSRTEQQASALEETAASMEQLTATVRQNTDNARQATGLAKTASETARKGGRVVDNVVNTMNDIAESSEKIVDITSVIDGIAFQTNILALNAAVEAARAGEQGRGFAVVAGEVRTLASRSAQAAKEIKVLIENSVSRIDTGSTQVREAGETMKEIVNAVTRVTDIMGEIASASDEQSKGIEQVAQAVSEMDSVTQQNASLVEESAAAAAALEDQANELRQAVAAFRIQKQPRREASPTLVGAALRSGVADAVKQRFNATARRRTGELGKLLIRMLSAVRLMRFTQ</sequence>
<comment type="caution">
    <text evidence="16">The sequence shown here is derived from an EMBL/GenBank/DDBJ whole genome shotgun (WGS) entry which is preliminary data.</text>
</comment>
<dbReference type="SMART" id="SM00304">
    <property type="entry name" value="HAMP"/>
    <property type="match status" value="1"/>
</dbReference>
<evidence type="ECO:0000256" key="6">
    <source>
        <dbReference type="ARBA" id="ARBA00022692"/>
    </source>
</evidence>
<dbReference type="BioCyc" id="SENT913075:G120P-688-MONOMER"/>
<dbReference type="EMBL" id="AFCO01001693">
    <property type="protein sequence ID" value="EHC50806.1"/>
    <property type="molecule type" value="Genomic_DNA"/>
</dbReference>
<dbReference type="InterPro" id="IPR004091">
    <property type="entry name" value="Chemotax_Me-accpt_rcpt_Me-site"/>
</dbReference>
<dbReference type="CDD" id="cd11386">
    <property type="entry name" value="MCP_signal"/>
    <property type="match status" value="1"/>
</dbReference>
<dbReference type="SMART" id="SM00283">
    <property type="entry name" value="MA"/>
    <property type="match status" value="1"/>
</dbReference>
<protein>
    <submittedName>
        <fullName evidence="16">Methyl-accepting chemotaxis protein</fullName>
    </submittedName>
</protein>
<dbReference type="Proteomes" id="UP000003532">
    <property type="component" value="Unassembled WGS sequence"/>
</dbReference>
<dbReference type="PANTHER" id="PTHR43531:SF16">
    <property type="entry name" value="METHYL-ACCEPTING CHEMOTAXIS PROTEIN II"/>
    <property type="match status" value="1"/>
</dbReference>
<organism evidence="16 17">
    <name type="scientific">Salmonella enterica subsp. enterica serovar Inverness str. R8-3668</name>
    <dbReference type="NCBI Taxonomy" id="913075"/>
    <lineage>
        <taxon>Bacteria</taxon>
        <taxon>Pseudomonadati</taxon>
        <taxon>Pseudomonadota</taxon>
        <taxon>Gammaproteobacteria</taxon>
        <taxon>Enterobacterales</taxon>
        <taxon>Enterobacteriaceae</taxon>
        <taxon>Salmonella</taxon>
    </lineage>
</organism>
<feature type="domain" description="Methyl-accepting transducer" evidence="14">
    <location>
        <begin position="285"/>
        <end position="514"/>
    </location>
</feature>
<dbReference type="GO" id="GO:0004888">
    <property type="term" value="F:transmembrane signaling receptor activity"/>
    <property type="evidence" value="ECO:0007669"/>
    <property type="project" value="InterPro"/>
</dbReference>
<evidence type="ECO:0000256" key="1">
    <source>
        <dbReference type="ARBA" id="ARBA00004429"/>
    </source>
</evidence>
<dbReference type="CDD" id="cd06225">
    <property type="entry name" value="HAMP"/>
    <property type="match status" value="1"/>
</dbReference>
<gene>
    <name evidence="16" type="ORF">LTSEINV_5195</name>
</gene>
<dbReference type="PROSITE" id="PS50111">
    <property type="entry name" value="CHEMOTAXIS_TRANSDUC_2"/>
    <property type="match status" value="1"/>
</dbReference>
<evidence type="ECO:0000259" key="15">
    <source>
        <dbReference type="PROSITE" id="PS50885"/>
    </source>
</evidence>
<dbReference type="InterPro" id="IPR003122">
    <property type="entry name" value="Tar_rcpt_lig-bd"/>
</dbReference>
<keyword evidence="12" id="KW-0175">Coiled coil</keyword>
<evidence type="ECO:0000256" key="11">
    <source>
        <dbReference type="PROSITE-ProRule" id="PRU00284"/>
    </source>
</evidence>
<dbReference type="Pfam" id="PF00672">
    <property type="entry name" value="HAMP"/>
    <property type="match status" value="1"/>
</dbReference>
<evidence type="ECO:0000256" key="8">
    <source>
        <dbReference type="ARBA" id="ARBA00023136"/>
    </source>
</evidence>
<dbReference type="InterPro" id="IPR004090">
    <property type="entry name" value="Chemotax_Me-accpt_rcpt"/>
</dbReference>
<evidence type="ECO:0000256" key="5">
    <source>
        <dbReference type="ARBA" id="ARBA00022519"/>
    </source>
</evidence>
<evidence type="ECO:0000256" key="7">
    <source>
        <dbReference type="ARBA" id="ARBA00022989"/>
    </source>
</evidence>
<feature type="transmembrane region" description="Helical" evidence="13">
    <location>
        <begin position="193"/>
        <end position="213"/>
    </location>
</feature>
<keyword evidence="9 11" id="KW-0807">Transducer</keyword>
<dbReference type="Pfam" id="PF02203">
    <property type="entry name" value="TarH"/>
    <property type="match status" value="1"/>
</dbReference>
<dbReference type="SUPFAM" id="SSF47170">
    <property type="entry name" value="Aspartate receptor, ligand-binding domain"/>
    <property type="match status" value="1"/>
</dbReference>
<evidence type="ECO:0000256" key="3">
    <source>
        <dbReference type="ARBA" id="ARBA00022481"/>
    </source>
</evidence>
<keyword evidence="7 13" id="KW-1133">Transmembrane helix</keyword>
<dbReference type="InterPro" id="IPR035440">
    <property type="entry name" value="4HB_MCP_dom_sf"/>
</dbReference>
<evidence type="ECO:0000256" key="13">
    <source>
        <dbReference type="SAM" id="Phobius"/>
    </source>
</evidence>
<dbReference type="InterPro" id="IPR003660">
    <property type="entry name" value="HAMP_dom"/>
</dbReference>
<dbReference type="CDD" id="cd19407">
    <property type="entry name" value="Tar_Tsr_sensor"/>
    <property type="match status" value="1"/>
</dbReference>
<dbReference type="Pfam" id="PF00015">
    <property type="entry name" value="MCPsignal"/>
    <property type="match status" value="1"/>
</dbReference>
<dbReference type="PRINTS" id="PR00260">
    <property type="entry name" value="CHEMTRNSDUCR"/>
</dbReference>
<keyword evidence="8 13" id="KW-0472">Membrane</keyword>
<dbReference type="InterPro" id="IPR051310">
    <property type="entry name" value="MCP_chemotaxis"/>
</dbReference>
<evidence type="ECO:0000256" key="2">
    <source>
        <dbReference type="ARBA" id="ARBA00022475"/>
    </source>
</evidence>
<keyword evidence="3" id="KW-0488">Methylation</keyword>
<dbReference type="GO" id="GO:0005886">
    <property type="term" value="C:plasma membrane"/>
    <property type="evidence" value="ECO:0007669"/>
    <property type="project" value="UniProtKB-SubCell"/>
</dbReference>
<keyword evidence="2" id="KW-1003">Cell membrane</keyword>
<accession>G5NJF1</accession>
<dbReference type="Gene3D" id="1.10.287.950">
    <property type="entry name" value="Methyl-accepting chemotaxis protein"/>
    <property type="match status" value="1"/>
</dbReference>
<dbReference type="GO" id="GO:0007165">
    <property type="term" value="P:signal transduction"/>
    <property type="evidence" value="ECO:0007669"/>
    <property type="project" value="UniProtKB-KW"/>
</dbReference>
<comment type="subcellular location">
    <subcellularLocation>
        <location evidence="1">Cell inner membrane</location>
        <topology evidence="1">Multi-pass membrane protein</topology>
    </subcellularLocation>
</comment>
<dbReference type="SMART" id="SM00319">
    <property type="entry name" value="TarH"/>
    <property type="match status" value="1"/>
</dbReference>
<dbReference type="SUPFAM" id="SSF58104">
    <property type="entry name" value="Methyl-accepting chemotaxis protein (MCP) signaling domain"/>
    <property type="match status" value="1"/>
</dbReference>
<proteinExistence type="inferred from homology"/>
<evidence type="ECO:0000256" key="4">
    <source>
        <dbReference type="ARBA" id="ARBA00022500"/>
    </source>
</evidence>
<evidence type="ECO:0000259" key="14">
    <source>
        <dbReference type="PROSITE" id="PS50111"/>
    </source>
</evidence>
<name>G5NJF1_SALET</name>
<dbReference type="NCBIfam" id="NF047851">
    <property type="entry name" value="MCPCitTducer"/>
    <property type="match status" value="1"/>
</dbReference>
<dbReference type="GO" id="GO:0006935">
    <property type="term" value="P:chemotaxis"/>
    <property type="evidence" value="ECO:0007669"/>
    <property type="project" value="UniProtKB-KW"/>
</dbReference>
<dbReference type="FunFam" id="1.10.287.950:FF:000001">
    <property type="entry name" value="Methyl-accepting chemotaxis sensory transducer"/>
    <property type="match status" value="1"/>
</dbReference>
<evidence type="ECO:0000256" key="10">
    <source>
        <dbReference type="ARBA" id="ARBA00029447"/>
    </source>
</evidence>
<evidence type="ECO:0000256" key="12">
    <source>
        <dbReference type="SAM" id="Coils"/>
    </source>
</evidence>
<keyword evidence="4" id="KW-0145">Chemotaxis</keyword>
<dbReference type="PATRIC" id="fig|913075.3.peg.4066"/>
<dbReference type="PROSITE" id="PS50885">
    <property type="entry name" value="HAMP"/>
    <property type="match status" value="1"/>
</dbReference>
<feature type="transmembrane region" description="Helical" evidence="13">
    <location>
        <begin position="6"/>
        <end position="29"/>
    </location>
</feature>